<accession>A0A090YAU6</accession>
<dbReference type="Pfam" id="PF13302">
    <property type="entry name" value="Acetyltransf_3"/>
    <property type="match status" value="1"/>
</dbReference>
<gene>
    <name evidence="2" type="ORF">DJ90_2197</name>
</gene>
<dbReference type="PANTHER" id="PTHR39173">
    <property type="entry name" value="ACETYLTRANSFERASE"/>
    <property type="match status" value="1"/>
</dbReference>
<dbReference type="CDD" id="cd04301">
    <property type="entry name" value="NAT_SF"/>
    <property type="match status" value="1"/>
</dbReference>
<proteinExistence type="predicted"/>
<sequence>MMNNLALIEPAKAYQSQYIEMIEEWKETGEKLVPFVLRFDYEDFGSFLERLIILRDGPVEDGKTVNSSTFWLVEDHERVVGAANIRHRLNDSLLNIGGHIGYGIRPSARKKGYATEILKQALIHAKSMGISRALLTCDKDNIGSAKAIQKNNGILASEAVVGGVEIQRYWISLT</sequence>
<reference evidence="2 3" key="1">
    <citation type="submission" date="2014-04" db="EMBL/GenBank/DDBJ databases">
        <authorList>
            <person name="Bishop-Lilly K.A."/>
            <person name="Broomall S.M."/>
            <person name="Chain P.S."/>
            <person name="Chertkov O."/>
            <person name="Coyne S.R."/>
            <person name="Daligault H.E."/>
            <person name="Davenport K.W."/>
            <person name="Erkkila T."/>
            <person name="Frey K.G."/>
            <person name="Gibbons H.S."/>
            <person name="Gu W."/>
            <person name="Jaissle J."/>
            <person name="Johnson S.L."/>
            <person name="Koroleva G.I."/>
            <person name="Ladner J.T."/>
            <person name="Lo C.-C."/>
            <person name="Minogue T.D."/>
            <person name="Munk C."/>
            <person name="Palacios G.F."/>
            <person name="Redden C.L."/>
            <person name="Rosenzweig C.N."/>
            <person name="Scholz M.B."/>
            <person name="Teshima H."/>
            <person name="Xu Y."/>
        </authorList>
    </citation>
    <scope>NUCLEOTIDE SEQUENCE [LARGE SCALE GENOMIC DNA]</scope>
    <source>
        <strain evidence="2 3">8244</strain>
    </source>
</reference>
<dbReference type="SUPFAM" id="SSF55729">
    <property type="entry name" value="Acyl-CoA N-acyltransferases (Nat)"/>
    <property type="match status" value="1"/>
</dbReference>
<name>A0A090YAU6_PAEMA</name>
<dbReference type="EMBL" id="JMQA01000041">
    <property type="protein sequence ID" value="KFM95908.1"/>
    <property type="molecule type" value="Genomic_DNA"/>
</dbReference>
<organism evidence="2 3">
    <name type="scientific">Paenibacillus macerans</name>
    <name type="common">Bacillus macerans</name>
    <dbReference type="NCBI Taxonomy" id="44252"/>
    <lineage>
        <taxon>Bacteria</taxon>
        <taxon>Bacillati</taxon>
        <taxon>Bacillota</taxon>
        <taxon>Bacilli</taxon>
        <taxon>Bacillales</taxon>
        <taxon>Paenibacillaceae</taxon>
        <taxon>Paenibacillus</taxon>
    </lineage>
</organism>
<dbReference type="PROSITE" id="PS51186">
    <property type="entry name" value="GNAT"/>
    <property type="match status" value="1"/>
</dbReference>
<comment type="caution">
    <text evidence="2">The sequence shown here is derived from an EMBL/GenBank/DDBJ whole genome shotgun (WGS) entry which is preliminary data.</text>
</comment>
<dbReference type="PATRIC" id="fig|44252.3.peg.5070"/>
<dbReference type="InterPro" id="IPR000182">
    <property type="entry name" value="GNAT_dom"/>
</dbReference>
<dbReference type="STRING" id="44252.DJ90_2197"/>
<dbReference type="HOGENOM" id="CLU_113231_3_1_9"/>
<evidence type="ECO:0000259" key="1">
    <source>
        <dbReference type="PROSITE" id="PS51186"/>
    </source>
</evidence>
<dbReference type="Proteomes" id="UP000029278">
    <property type="component" value="Unassembled WGS sequence"/>
</dbReference>
<evidence type="ECO:0000313" key="3">
    <source>
        <dbReference type="Proteomes" id="UP000029278"/>
    </source>
</evidence>
<feature type="domain" description="N-acetyltransferase" evidence="1">
    <location>
        <begin position="20"/>
        <end position="174"/>
    </location>
</feature>
<protein>
    <submittedName>
        <fullName evidence="2">Acetyltransferase family protein</fullName>
    </submittedName>
</protein>
<dbReference type="Gene3D" id="3.40.630.30">
    <property type="match status" value="1"/>
</dbReference>
<dbReference type="RefSeq" id="WP_036628338.1">
    <property type="nucleotide sequence ID" value="NZ_CP086393.1"/>
</dbReference>
<dbReference type="OrthoDB" id="9797989at2"/>
<keyword evidence="3" id="KW-1185">Reference proteome</keyword>
<evidence type="ECO:0000313" key="2">
    <source>
        <dbReference type="EMBL" id="KFM95908.1"/>
    </source>
</evidence>
<dbReference type="GO" id="GO:0016747">
    <property type="term" value="F:acyltransferase activity, transferring groups other than amino-acyl groups"/>
    <property type="evidence" value="ECO:0007669"/>
    <property type="project" value="InterPro"/>
</dbReference>
<dbReference type="AlphaFoldDB" id="A0A090YAU6"/>
<dbReference type="InterPro" id="IPR016181">
    <property type="entry name" value="Acyl_CoA_acyltransferase"/>
</dbReference>
<keyword evidence="2" id="KW-0808">Transferase</keyword>
<dbReference type="PANTHER" id="PTHR39173:SF1">
    <property type="entry name" value="ACETYLTRANSFERASE"/>
    <property type="match status" value="1"/>
</dbReference>